<gene>
    <name evidence="7" type="ORF">SISNIDRAFT_408225</name>
</gene>
<dbReference type="PANTHER" id="PTHR43303">
    <property type="entry name" value="NADPH DEHYDROGENASE C23G7.10C-RELATED"/>
    <property type="match status" value="1"/>
</dbReference>
<dbReference type="EMBL" id="KV419400">
    <property type="protein sequence ID" value="KZS95916.1"/>
    <property type="molecule type" value="Genomic_DNA"/>
</dbReference>
<evidence type="ECO:0000256" key="3">
    <source>
        <dbReference type="ARBA" id="ARBA00022643"/>
    </source>
</evidence>
<feature type="domain" description="NADH:flavin oxidoreductase/NADH oxidase N-terminal" evidence="6">
    <location>
        <begin position="44"/>
        <end position="401"/>
    </location>
</feature>
<protein>
    <submittedName>
        <fullName evidence="7">NADH:flavin oxidoreductase 2</fullName>
    </submittedName>
</protein>
<dbReference type="InterPro" id="IPR001155">
    <property type="entry name" value="OxRdtase_FMN_N"/>
</dbReference>
<keyword evidence="8" id="KW-1185">Reference proteome</keyword>
<evidence type="ECO:0000256" key="1">
    <source>
        <dbReference type="ARBA" id="ARBA00001917"/>
    </source>
</evidence>
<dbReference type="OrthoDB" id="72788at2759"/>
<dbReference type="Proteomes" id="UP000076722">
    <property type="component" value="Unassembled WGS sequence"/>
</dbReference>
<dbReference type="Gene3D" id="3.20.20.70">
    <property type="entry name" value="Aldolase class I"/>
    <property type="match status" value="1"/>
</dbReference>
<dbReference type="STRING" id="1314777.A0A164XF57"/>
<keyword evidence="5" id="KW-0560">Oxidoreductase</keyword>
<proteinExistence type="predicted"/>
<comment type="cofactor">
    <cofactor evidence="1">
        <name>FMN</name>
        <dbReference type="ChEBI" id="CHEBI:58210"/>
    </cofactor>
</comment>
<evidence type="ECO:0000256" key="5">
    <source>
        <dbReference type="ARBA" id="ARBA00023002"/>
    </source>
</evidence>
<dbReference type="InterPro" id="IPR013785">
    <property type="entry name" value="Aldolase_TIM"/>
</dbReference>
<keyword evidence="4" id="KW-0521">NADP</keyword>
<accession>A0A164XF57</accession>
<evidence type="ECO:0000259" key="6">
    <source>
        <dbReference type="Pfam" id="PF00724"/>
    </source>
</evidence>
<reference evidence="7 8" key="1">
    <citation type="journal article" date="2016" name="Mol. Biol. Evol.">
        <title>Comparative Genomics of Early-Diverging Mushroom-Forming Fungi Provides Insights into the Origins of Lignocellulose Decay Capabilities.</title>
        <authorList>
            <person name="Nagy L.G."/>
            <person name="Riley R."/>
            <person name="Tritt A."/>
            <person name="Adam C."/>
            <person name="Daum C."/>
            <person name="Floudas D."/>
            <person name="Sun H."/>
            <person name="Yadav J.S."/>
            <person name="Pangilinan J."/>
            <person name="Larsson K.H."/>
            <person name="Matsuura K."/>
            <person name="Barry K."/>
            <person name="Labutti K."/>
            <person name="Kuo R."/>
            <person name="Ohm R.A."/>
            <person name="Bhattacharya S.S."/>
            <person name="Shirouzu T."/>
            <person name="Yoshinaga Y."/>
            <person name="Martin F.M."/>
            <person name="Grigoriev I.V."/>
            <person name="Hibbett D.S."/>
        </authorList>
    </citation>
    <scope>NUCLEOTIDE SEQUENCE [LARGE SCALE GENOMIC DNA]</scope>
    <source>
        <strain evidence="7 8">HHB9708</strain>
    </source>
</reference>
<dbReference type="AlphaFoldDB" id="A0A164XF57"/>
<keyword evidence="3" id="KW-0288">FMN</keyword>
<dbReference type="Pfam" id="PF00724">
    <property type="entry name" value="Oxidored_FMN"/>
    <property type="match status" value="1"/>
</dbReference>
<keyword evidence="2" id="KW-0285">Flavoprotein</keyword>
<sequence>MASTKAPFVNPGVPGVQQYFPSNEPEIGTLYSSEVYPQNKSPPKLFQPITIRSTTFKNRIWVSPMCQCSSDNGHATDWHLVNLGTYAARGVGAITMEATAVVSEGRISPEDAGIWTDSQIPPLKRIVEFCHGQGTKIGIQLAHAGRKGSTLAFWVQGDYARTRASHRAVAYENENGWPNNVQAPSAIPFAKGYPLPKEMTLQQIKDVQDAYVEATLRSEKAGFDFIELHAAHGYLSHQFYSPLSNHRTDKYGGSLENRIRFLLEIVERVRSAWVTKPLFVRISAVEYAEGPEKVGDDYKQWGVEQSIILCKRLQALGVDLIDCSSGGNWSLQKIPLSPGYQVPFASVLKSALPNILIGAVGLITDAHQAEEYLQQNKADVIYLARELMRNADWALNAAKELGVAIKPANQLERAWVDMIRPRKEKSRL</sequence>
<dbReference type="GO" id="GO:0003959">
    <property type="term" value="F:NADPH dehydrogenase activity"/>
    <property type="evidence" value="ECO:0007669"/>
    <property type="project" value="InterPro"/>
</dbReference>
<dbReference type="GO" id="GO:0050661">
    <property type="term" value="F:NADP binding"/>
    <property type="evidence" value="ECO:0007669"/>
    <property type="project" value="InterPro"/>
</dbReference>
<dbReference type="SUPFAM" id="SSF51395">
    <property type="entry name" value="FMN-linked oxidoreductases"/>
    <property type="match status" value="1"/>
</dbReference>
<dbReference type="GO" id="GO:0010181">
    <property type="term" value="F:FMN binding"/>
    <property type="evidence" value="ECO:0007669"/>
    <property type="project" value="InterPro"/>
</dbReference>
<evidence type="ECO:0000313" key="7">
    <source>
        <dbReference type="EMBL" id="KZS95916.1"/>
    </source>
</evidence>
<evidence type="ECO:0000256" key="2">
    <source>
        <dbReference type="ARBA" id="ARBA00022630"/>
    </source>
</evidence>
<organism evidence="7 8">
    <name type="scientific">Sistotremastrum niveocremeum HHB9708</name>
    <dbReference type="NCBI Taxonomy" id="1314777"/>
    <lineage>
        <taxon>Eukaryota</taxon>
        <taxon>Fungi</taxon>
        <taxon>Dikarya</taxon>
        <taxon>Basidiomycota</taxon>
        <taxon>Agaricomycotina</taxon>
        <taxon>Agaricomycetes</taxon>
        <taxon>Sistotremastrales</taxon>
        <taxon>Sistotremastraceae</taxon>
        <taxon>Sertulicium</taxon>
        <taxon>Sertulicium niveocremeum</taxon>
    </lineage>
</organism>
<dbReference type="CDD" id="cd02932">
    <property type="entry name" value="OYE_YqiM_FMN"/>
    <property type="match status" value="1"/>
</dbReference>
<dbReference type="InterPro" id="IPR044152">
    <property type="entry name" value="YqjM-like"/>
</dbReference>
<dbReference type="PANTHER" id="PTHR43303:SF4">
    <property type="entry name" value="NADPH DEHYDROGENASE C23G7.10C-RELATED"/>
    <property type="match status" value="1"/>
</dbReference>
<name>A0A164XF57_9AGAM</name>
<evidence type="ECO:0000313" key="8">
    <source>
        <dbReference type="Proteomes" id="UP000076722"/>
    </source>
</evidence>
<evidence type="ECO:0000256" key="4">
    <source>
        <dbReference type="ARBA" id="ARBA00022857"/>
    </source>
</evidence>